<gene>
    <name evidence="3" type="ORF">N784_05985</name>
</gene>
<keyword evidence="4" id="KW-1185">Reference proteome</keyword>
<dbReference type="InterPro" id="IPR037914">
    <property type="entry name" value="SpoVT-AbrB_sf"/>
</dbReference>
<dbReference type="PANTHER" id="PTHR39339">
    <property type="entry name" value="SLR1444 PROTEIN"/>
    <property type="match status" value="1"/>
</dbReference>
<dbReference type="PROSITE" id="PS51740">
    <property type="entry name" value="SPOVT_ABRB"/>
    <property type="match status" value="1"/>
</dbReference>
<dbReference type="SMART" id="SM00966">
    <property type="entry name" value="SpoVT_AbrB"/>
    <property type="match status" value="2"/>
</dbReference>
<evidence type="ECO:0000256" key="1">
    <source>
        <dbReference type="PROSITE-ProRule" id="PRU01076"/>
    </source>
</evidence>
<dbReference type="SUPFAM" id="SSF89447">
    <property type="entry name" value="AbrB/MazE/MraZ-like"/>
    <property type="match status" value="1"/>
</dbReference>
<dbReference type="Pfam" id="PF05235">
    <property type="entry name" value="CHAD"/>
    <property type="match status" value="1"/>
</dbReference>
<accession>A0A0A5FZ48</accession>
<dbReference type="GO" id="GO:0003677">
    <property type="term" value="F:DNA binding"/>
    <property type="evidence" value="ECO:0007669"/>
    <property type="project" value="UniProtKB-UniRule"/>
</dbReference>
<dbReference type="SMART" id="SM00880">
    <property type="entry name" value="CHAD"/>
    <property type="match status" value="1"/>
</dbReference>
<reference evidence="3 4" key="1">
    <citation type="submission" date="2013-08" db="EMBL/GenBank/DDBJ databases">
        <authorList>
            <person name="Huang J."/>
            <person name="Wang G."/>
        </authorList>
    </citation>
    <scope>NUCLEOTIDE SEQUENCE [LARGE SCALE GENOMIC DNA]</scope>
    <source>
        <strain evidence="3 4">JSM 072002</strain>
    </source>
</reference>
<dbReference type="EMBL" id="AVPG01000016">
    <property type="protein sequence ID" value="KGX86111.1"/>
    <property type="molecule type" value="Genomic_DNA"/>
</dbReference>
<name>A0A0A5FZ48_9BACI</name>
<dbReference type="OrthoDB" id="2958798at2"/>
<dbReference type="InterPro" id="IPR007159">
    <property type="entry name" value="SpoVT-AbrB_dom"/>
</dbReference>
<dbReference type="Gene3D" id="1.40.20.10">
    <property type="entry name" value="CHAD domain"/>
    <property type="match status" value="1"/>
</dbReference>
<protein>
    <recommendedName>
        <fullName evidence="2">SpoVT-AbrB domain-containing protein</fullName>
    </recommendedName>
</protein>
<organism evidence="3 4">
    <name type="scientific">Pontibacillus litoralis JSM 072002</name>
    <dbReference type="NCBI Taxonomy" id="1385512"/>
    <lineage>
        <taxon>Bacteria</taxon>
        <taxon>Bacillati</taxon>
        <taxon>Bacillota</taxon>
        <taxon>Bacilli</taxon>
        <taxon>Bacillales</taxon>
        <taxon>Bacillaceae</taxon>
        <taxon>Pontibacillus</taxon>
    </lineage>
</organism>
<evidence type="ECO:0000259" key="2">
    <source>
        <dbReference type="PROSITE" id="PS51740"/>
    </source>
</evidence>
<dbReference type="PANTHER" id="PTHR39339:SF1">
    <property type="entry name" value="CHAD DOMAIN-CONTAINING PROTEIN"/>
    <property type="match status" value="1"/>
</dbReference>
<dbReference type="AlphaFoldDB" id="A0A0A5FZ48"/>
<dbReference type="Gene3D" id="2.10.260.10">
    <property type="match status" value="1"/>
</dbReference>
<evidence type="ECO:0000313" key="4">
    <source>
        <dbReference type="Proteomes" id="UP000030401"/>
    </source>
</evidence>
<evidence type="ECO:0000313" key="3">
    <source>
        <dbReference type="EMBL" id="KGX86111.1"/>
    </source>
</evidence>
<proteinExistence type="predicted"/>
<dbReference type="eggNOG" id="COG5607">
    <property type="taxonomic scope" value="Bacteria"/>
</dbReference>
<feature type="domain" description="SpoVT-AbrB" evidence="2">
    <location>
        <begin position="5"/>
        <end position="50"/>
    </location>
</feature>
<dbReference type="STRING" id="1385512.N784_05985"/>
<dbReference type="Proteomes" id="UP000030401">
    <property type="component" value="Unassembled WGS sequence"/>
</dbReference>
<keyword evidence="1" id="KW-0238">DNA-binding</keyword>
<dbReference type="eggNOG" id="COG2002">
    <property type="taxonomic scope" value="Bacteria"/>
</dbReference>
<comment type="caution">
    <text evidence="3">The sequence shown here is derived from an EMBL/GenBank/DDBJ whole genome shotgun (WGS) entry which is preliminary data.</text>
</comment>
<dbReference type="InterPro" id="IPR038186">
    <property type="entry name" value="CHAD_dom_sf"/>
</dbReference>
<dbReference type="InterPro" id="IPR007899">
    <property type="entry name" value="CHAD_dom"/>
</dbReference>
<dbReference type="RefSeq" id="WP_036834826.1">
    <property type="nucleotide sequence ID" value="NZ_AVPG01000016.1"/>
</dbReference>
<sequence>MDSALVTVTLDRMGRIIVPKKTRDALRLANQHLLVEYSKDNKGIILLKAEKGINQKTKTIDGDGRFLIPASFRHSLQWGSGMNLELYSWEDKLIVSEGADRCNICKSRNHLLLIKQHFLCENCLFVGTEAFVSKWNADLNKLAHQYVTYCYNAISFRDTEDVHQARVVGRRIEMMLTFIGVEEDHALLVAIKEAHKQLGSVRESDVFIDYFYKRLQQEKNQELALVYRAYMELREDKRRKQQKKLKKSLPTIITDQFLEQWNEFTKEQLPTYLLLLNVDSRLCEYEQSFAVKVKKYEQEVTENEHHSSIALNALHHVRLVSKSLRYIYDYISSLYGEPYKTKAENYKEIQSTLGVIHDRYDFLKEIKNNKKKVEVKKKQIKLVEQQIVEELQSLIIQVDLNQLKQI</sequence>